<evidence type="ECO:0000313" key="2">
    <source>
        <dbReference type="Proteomes" id="UP000681315"/>
    </source>
</evidence>
<accession>A0ABS3SRT5</accession>
<dbReference type="InterPro" id="IPR034660">
    <property type="entry name" value="DinB/YfiT-like"/>
</dbReference>
<dbReference type="Gene3D" id="1.20.120.450">
    <property type="entry name" value="dinb family like domain"/>
    <property type="match status" value="1"/>
</dbReference>
<dbReference type="Proteomes" id="UP000681315">
    <property type="component" value="Unassembled WGS sequence"/>
</dbReference>
<dbReference type="Pfam" id="PF07606">
    <property type="entry name" value="DUF1569"/>
    <property type="match status" value="1"/>
</dbReference>
<gene>
    <name evidence="1" type="ORF">J4051_09060</name>
</gene>
<evidence type="ECO:0000313" key="1">
    <source>
        <dbReference type="EMBL" id="MBO3098415.1"/>
    </source>
</evidence>
<protein>
    <submittedName>
        <fullName evidence="1">DUF1569 domain-containing protein</fullName>
    </submittedName>
</protein>
<dbReference type="EMBL" id="JAGEVG010000009">
    <property type="protein sequence ID" value="MBO3098415.1"/>
    <property type="molecule type" value="Genomic_DNA"/>
</dbReference>
<reference evidence="1 2" key="1">
    <citation type="submission" date="2021-03" db="EMBL/GenBank/DDBJ databases">
        <title>Gelidibacter sp. nov., isolated from costal sediment.</title>
        <authorList>
            <person name="Lun K.-Y."/>
        </authorList>
    </citation>
    <scope>NUCLEOTIDE SEQUENCE [LARGE SCALE GENOMIC DNA]</scope>
    <source>
        <strain evidence="1 2">DF109</strain>
    </source>
</reference>
<sequence>MQTLFDQKVHQEILTRIDQLTENSTPNWGKMDVAQMVKHCQMPLLVASGKMELEEKVGFLKRMVFKFYKPIMYNDKPWPENITTPKDFKITDRQVFETERDQLKLTINEFQGKALNMHWPKHPYFGSFSTDQWGRMQYKHLDHHLRQFGV</sequence>
<keyword evidence="2" id="KW-1185">Reference proteome</keyword>
<organism evidence="1 2">
    <name type="scientific">Gelidibacter pelagius</name>
    <dbReference type="NCBI Taxonomy" id="2819985"/>
    <lineage>
        <taxon>Bacteria</taxon>
        <taxon>Pseudomonadati</taxon>
        <taxon>Bacteroidota</taxon>
        <taxon>Flavobacteriia</taxon>
        <taxon>Flavobacteriales</taxon>
        <taxon>Flavobacteriaceae</taxon>
        <taxon>Gelidibacter</taxon>
    </lineage>
</organism>
<dbReference type="RefSeq" id="WP_208233558.1">
    <property type="nucleotide sequence ID" value="NZ_JAGEVG010000009.1"/>
</dbReference>
<dbReference type="InterPro" id="IPR011463">
    <property type="entry name" value="DUF1569"/>
</dbReference>
<proteinExistence type="predicted"/>
<comment type="caution">
    <text evidence="1">The sequence shown here is derived from an EMBL/GenBank/DDBJ whole genome shotgun (WGS) entry which is preliminary data.</text>
</comment>
<name>A0ABS3SRT5_9FLAO</name>